<name>A0AAW0IVB9_QUESU</name>
<sequence length="120" mass="14073">MKSIFDAKEVRSEFEKASIKPSFIPLIWKHVITHHQNPNTIPTAIDWCKIPSLPSAAYSLLASKFKLLTSILHFLHHSSDDITIKLLIKLQNDSFVKAVIMKYDTWLGLLLLWWCLWLWW</sequence>
<dbReference type="EMBL" id="PKMF04000834">
    <property type="protein sequence ID" value="KAK7818292.1"/>
    <property type="molecule type" value="Genomic_DNA"/>
</dbReference>
<protein>
    <submittedName>
        <fullName evidence="2">Uncharacterized protein</fullName>
    </submittedName>
</protein>
<dbReference type="GO" id="GO:0030488">
    <property type="term" value="P:tRNA methylation"/>
    <property type="evidence" value="ECO:0007669"/>
    <property type="project" value="TreeGrafter"/>
</dbReference>
<comment type="cofactor">
    <cofactor evidence="1">
        <name>[4Fe-4S] cluster</name>
        <dbReference type="ChEBI" id="CHEBI:49883"/>
    </cofactor>
</comment>
<accession>A0AAW0IVB9</accession>
<dbReference type="InterPro" id="IPR040072">
    <property type="entry name" value="Methyltransferase_A"/>
</dbReference>
<keyword evidence="3" id="KW-1185">Reference proteome</keyword>
<proteinExistence type="predicted"/>
<dbReference type="PANTHER" id="PTHR30544">
    <property type="entry name" value="23S RRNA METHYLTRANSFERASE"/>
    <property type="match status" value="1"/>
</dbReference>
<reference evidence="2 3" key="1">
    <citation type="journal article" date="2018" name="Sci. Data">
        <title>The draft genome sequence of cork oak.</title>
        <authorList>
            <person name="Ramos A.M."/>
            <person name="Usie A."/>
            <person name="Barbosa P."/>
            <person name="Barros P.M."/>
            <person name="Capote T."/>
            <person name="Chaves I."/>
            <person name="Simoes F."/>
            <person name="Abreu I."/>
            <person name="Carrasquinho I."/>
            <person name="Faro C."/>
            <person name="Guimaraes J.B."/>
            <person name="Mendonca D."/>
            <person name="Nobrega F."/>
            <person name="Rodrigues L."/>
            <person name="Saibo N.J.M."/>
            <person name="Varela M.C."/>
            <person name="Egas C."/>
            <person name="Matos J."/>
            <person name="Miguel C.M."/>
            <person name="Oliveira M.M."/>
            <person name="Ricardo C.P."/>
            <person name="Goncalves S."/>
        </authorList>
    </citation>
    <scope>NUCLEOTIDE SEQUENCE [LARGE SCALE GENOMIC DNA]</scope>
    <source>
        <strain evidence="3">cv. HL8</strain>
    </source>
</reference>
<comment type="caution">
    <text evidence="2">The sequence shown here is derived from an EMBL/GenBank/DDBJ whole genome shotgun (WGS) entry which is preliminary data.</text>
</comment>
<dbReference type="AlphaFoldDB" id="A0AAW0IVB9"/>
<evidence type="ECO:0000313" key="3">
    <source>
        <dbReference type="Proteomes" id="UP000237347"/>
    </source>
</evidence>
<organism evidence="2 3">
    <name type="scientific">Quercus suber</name>
    <name type="common">Cork oak</name>
    <dbReference type="NCBI Taxonomy" id="58331"/>
    <lineage>
        <taxon>Eukaryota</taxon>
        <taxon>Viridiplantae</taxon>
        <taxon>Streptophyta</taxon>
        <taxon>Embryophyta</taxon>
        <taxon>Tracheophyta</taxon>
        <taxon>Spermatophyta</taxon>
        <taxon>Magnoliopsida</taxon>
        <taxon>eudicotyledons</taxon>
        <taxon>Gunneridae</taxon>
        <taxon>Pentapetalae</taxon>
        <taxon>rosids</taxon>
        <taxon>fabids</taxon>
        <taxon>Fagales</taxon>
        <taxon>Fagaceae</taxon>
        <taxon>Quercus</taxon>
    </lineage>
</organism>
<dbReference type="GO" id="GO:0070475">
    <property type="term" value="P:rRNA base methylation"/>
    <property type="evidence" value="ECO:0007669"/>
    <property type="project" value="TreeGrafter"/>
</dbReference>
<dbReference type="Proteomes" id="UP000237347">
    <property type="component" value="Unassembled WGS sequence"/>
</dbReference>
<evidence type="ECO:0000256" key="1">
    <source>
        <dbReference type="ARBA" id="ARBA00001966"/>
    </source>
</evidence>
<evidence type="ECO:0000313" key="2">
    <source>
        <dbReference type="EMBL" id="KAK7818292.1"/>
    </source>
</evidence>
<gene>
    <name evidence="2" type="ORF">CFP56_041529</name>
</gene>
<dbReference type="PANTHER" id="PTHR30544:SF8">
    <property type="entry name" value="RADICAL SAM SUPERFAMILY PROTEIN"/>
    <property type="match status" value="1"/>
</dbReference>